<dbReference type="InterPro" id="IPR054502">
    <property type="entry name" value="bHLH-TF_ACT-like_plant"/>
</dbReference>
<comment type="subcellular location">
    <subcellularLocation>
        <location evidence="1">Nucleus</location>
    </subcellularLocation>
</comment>
<feature type="compositionally biased region" description="Polar residues" evidence="6">
    <location>
        <begin position="156"/>
        <end position="166"/>
    </location>
</feature>
<feature type="region of interest" description="Disordered" evidence="6">
    <location>
        <begin position="60"/>
        <end position="126"/>
    </location>
</feature>
<dbReference type="Gene3D" id="4.10.280.10">
    <property type="entry name" value="Helix-loop-helix DNA-binding domain"/>
    <property type="match status" value="1"/>
</dbReference>
<dbReference type="SUPFAM" id="SSF47459">
    <property type="entry name" value="HLH, helix-loop-helix DNA-binding domain"/>
    <property type="match status" value="1"/>
</dbReference>
<keyword evidence="3" id="KW-0804">Transcription</keyword>
<keyword evidence="4" id="KW-0539">Nucleus</keyword>
<gene>
    <name evidence="8" type="ORF">MKW98_032177</name>
</gene>
<comment type="caution">
    <text evidence="8">The sequence shown here is derived from an EMBL/GenBank/DDBJ whole genome shotgun (WGS) entry which is preliminary data.</text>
</comment>
<dbReference type="CDD" id="cd11452">
    <property type="entry name" value="bHLH_AtNAI1_like"/>
    <property type="match status" value="1"/>
</dbReference>
<dbReference type="AlphaFoldDB" id="A0AAD4SEE3"/>
<evidence type="ECO:0000256" key="4">
    <source>
        <dbReference type="ARBA" id="ARBA00023242"/>
    </source>
</evidence>
<evidence type="ECO:0000313" key="9">
    <source>
        <dbReference type="Proteomes" id="UP001202328"/>
    </source>
</evidence>
<evidence type="ECO:0000256" key="2">
    <source>
        <dbReference type="ARBA" id="ARBA00023015"/>
    </source>
</evidence>
<protein>
    <recommendedName>
        <fullName evidence="7">BHLH domain-containing protein</fullName>
    </recommendedName>
</protein>
<feature type="compositionally biased region" description="Low complexity" evidence="6">
    <location>
        <begin position="72"/>
        <end position="85"/>
    </location>
</feature>
<dbReference type="InterPro" id="IPR052610">
    <property type="entry name" value="bHLH_transcription_regulator"/>
</dbReference>
<evidence type="ECO:0000256" key="1">
    <source>
        <dbReference type="ARBA" id="ARBA00004123"/>
    </source>
</evidence>
<feature type="region of interest" description="Disordered" evidence="6">
    <location>
        <begin position="142"/>
        <end position="166"/>
    </location>
</feature>
<dbReference type="GO" id="GO:0046983">
    <property type="term" value="F:protein dimerization activity"/>
    <property type="evidence" value="ECO:0007669"/>
    <property type="project" value="InterPro"/>
</dbReference>
<dbReference type="SMART" id="SM00353">
    <property type="entry name" value="HLH"/>
    <property type="match status" value="1"/>
</dbReference>
<dbReference type="PROSITE" id="PS50888">
    <property type="entry name" value="BHLH"/>
    <property type="match status" value="1"/>
</dbReference>
<reference evidence="8" key="1">
    <citation type="submission" date="2022-04" db="EMBL/GenBank/DDBJ databases">
        <title>A functionally conserved STORR gene fusion in Papaver species that diverged 16.8 million years ago.</title>
        <authorList>
            <person name="Catania T."/>
        </authorList>
    </citation>
    <scope>NUCLEOTIDE SEQUENCE</scope>
    <source>
        <strain evidence="8">S-188037</strain>
    </source>
</reference>
<evidence type="ECO:0000256" key="6">
    <source>
        <dbReference type="SAM" id="MobiDB-lite"/>
    </source>
</evidence>
<dbReference type="EMBL" id="JAJJMB010011222">
    <property type="protein sequence ID" value="KAI3903523.1"/>
    <property type="molecule type" value="Genomic_DNA"/>
</dbReference>
<sequence length="342" mass="37965">MEDQVLINQYSYMDTIDELTIQQIAAALGGDFTRQSFSSSYPAYMETTGERSAKQLKTTDSWNYTNEHTRQSITTTPPAESSSPSNFLSFGKNSQNSPTKPPQVAQICENVGGPVNPKEEVVSPGKNNVMLPSDVSYMNMNSSASKGKQQGRKRTTSAAMEDNQQSCTKDHVMAERKRREKLSQKFIALSAVVPGLKKMDKASVLGDAVKYMKQLQEKVKTLEELTTKKTVESVIFLKKTQIYADDNESSSDGSTCDEPLPEIEARVSHKNVLIRIHCEKRNGMFVKILSQIEKLHLSIISSNAIPFDDSSLAITITAQMNAEYSMTVKDLVKSLRSVVINI</sequence>
<dbReference type="PANTHER" id="PTHR45959">
    <property type="entry name" value="BHLH TRANSCRIPTION FACTOR"/>
    <property type="match status" value="1"/>
</dbReference>
<evidence type="ECO:0000313" key="8">
    <source>
        <dbReference type="EMBL" id="KAI3903523.1"/>
    </source>
</evidence>
<keyword evidence="2" id="KW-0805">Transcription regulation</keyword>
<evidence type="ECO:0000256" key="3">
    <source>
        <dbReference type="ARBA" id="ARBA00023163"/>
    </source>
</evidence>
<evidence type="ECO:0000256" key="5">
    <source>
        <dbReference type="SAM" id="Coils"/>
    </source>
</evidence>
<name>A0AAD4SEE3_9MAGN</name>
<feature type="coiled-coil region" evidence="5">
    <location>
        <begin position="205"/>
        <end position="232"/>
    </location>
</feature>
<dbReference type="Pfam" id="PF22754">
    <property type="entry name" value="bHLH-TF_ACT-like_plant"/>
    <property type="match status" value="1"/>
</dbReference>
<keyword evidence="5" id="KW-0175">Coiled coil</keyword>
<dbReference type="InterPro" id="IPR011598">
    <property type="entry name" value="bHLH_dom"/>
</dbReference>
<dbReference type="GO" id="GO:0005634">
    <property type="term" value="C:nucleus"/>
    <property type="evidence" value="ECO:0007669"/>
    <property type="project" value="UniProtKB-SubCell"/>
</dbReference>
<accession>A0AAD4SEE3</accession>
<feature type="domain" description="BHLH" evidence="7">
    <location>
        <begin position="166"/>
        <end position="215"/>
    </location>
</feature>
<proteinExistence type="predicted"/>
<organism evidence="8 9">
    <name type="scientific">Papaver atlanticum</name>
    <dbReference type="NCBI Taxonomy" id="357466"/>
    <lineage>
        <taxon>Eukaryota</taxon>
        <taxon>Viridiplantae</taxon>
        <taxon>Streptophyta</taxon>
        <taxon>Embryophyta</taxon>
        <taxon>Tracheophyta</taxon>
        <taxon>Spermatophyta</taxon>
        <taxon>Magnoliopsida</taxon>
        <taxon>Ranunculales</taxon>
        <taxon>Papaveraceae</taxon>
        <taxon>Papaveroideae</taxon>
        <taxon>Papaver</taxon>
    </lineage>
</organism>
<dbReference type="PANTHER" id="PTHR45959:SF2">
    <property type="entry name" value="BHLH TRANSCRIPTION FACTOR"/>
    <property type="match status" value="1"/>
</dbReference>
<feature type="compositionally biased region" description="Polar residues" evidence="6">
    <location>
        <begin position="86"/>
        <end position="98"/>
    </location>
</feature>
<dbReference type="Pfam" id="PF00010">
    <property type="entry name" value="HLH"/>
    <property type="match status" value="1"/>
</dbReference>
<keyword evidence="9" id="KW-1185">Reference proteome</keyword>
<dbReference type="Proteomes" id="UP001202328">
    <property type="component" value="Unassembled WGS sequence"/>
</dbReference>
<evidence type="ECO:0000259" key="7">
    <source>
        <dbReference type="PROSITE" id="PS50888"/>
    </source>
</evidence>
<dbReference type="InterPro" id="IPR036638">
    <property type="entry name" value="HLH_DNA-bd_sf"/>
</dbReference>